<evidence type="ECO:0000256" key="6">
    <source>
        <dbReference type="SAM" id="MobiDB-lite"/>
    </source>
</evidence>
<dbReference type="Pfam" id="PF01395">
    <property type="entry name" value="PBP_GOBP"/>
    <property type="match status" value="2"/>
</dbReference>
<feature type="compositionally biased region" description="Basic and acidic residues" evidence="6">
    <location>
        <begin position="89"/>
        <end position="103"/>
    </location>
</feature>
<dbReference type="Gene3D" id="1.10.238.20">
    <property type="entry name" value="Pheromone/general odorant binding protein domain"/>
    <property type="match status" value="2"/>
</dbReference>
<dbReference type="GO" id="GO:0007608">
    <property type="term" value="P:sensory perception of smell"/>
    <property type="evidence" value="ECO:0007669"/>
    <property type="project" value="TreeGrafter"/>
</dbReference>
<dbReference type="EnsemblMetazoa" id="AFAF016871-RA">
    <property type="protein sequence ID" value="AFAF016871-PA"/>
    <property type="gene ID" value="AFAF016871"/>
</dbReference>
<dbReference type="VEuPathDB" id="VectorBase:AFAF016871"/>
<evidence type="ECO:0000256" key="7">
    <source>
        <dbReference type="SAM" id="SignalP"/>
    </source>
</evidence>
<keyword evidence="9" id="KW-1185">Reference proteome</keyword>
<keyword evidence="4 7" id="KW-0732">Signal</keyword>
<name>A0A182QU23_9DIPT</name>
<evidence type="ECO:0000256" key="1">
    <source>
        <dbReference type="ARBA" id="ARBA00004613"/>
    </source>
</evidence>
<protein>
    <submittedName>
        <fullName evidence="8">Uncharacterized protein</fullName>
    </submittedName>
</protein>
<dbReference type="InterPro" id="IPR006170">
    <property type="entry name" value="PBP/GOBP"/>
</dbReference>
<accession>A0A182QU23</accession>
<dbReference type="AlphaFoldDB" id="A0A182QU23"/>
<dbReference type="PANTHER" id="PTHR11857:SF46">
    <property type="entry name" value="GENERAL ODORANT-BINDING PROTEIN 99A-RELATED"/>
    <property type="match status" value="1"/>
</dbReference>
<comment type="subcellular location">
    <subcellularLocation>
        <location evidence="1">Secreted</location>
    </subcellularLocation>
</comment>
<dbReference type="EMBL" id="AXCN02000994">
    <property type="status" value="NOT_ANNOTATED_CDS"/>
    <property type="molecule type" value="Genomic_DNA"/>
</dbReference>
<keyword evidence="3" id="KW-0964">Secreted</keyword>
<evidence type="ECO:0000256" key="5">
    <source>
        <dbReference type="ARBA" id="ARBA00023157"/>
    </source>
</evidence>
<evidence type="ECO:0000256" key="4">
    <source>
        <dbReference type="ARBA" id="ARBA00022729"/>
    </source>
</evidence>
<dbReference type="Proteomes" id="UP000075886">
    <property type="component" value="Unassembled WGS sequence"/>
</dbReference>
<evidence type="ECO:0000313" key="9">
    <source>
        <dbReference type="Proteomes" id="UP000075886"/>
    </source>
</evidence>
<feature type="chain" id="PRO_5008133421" evidence="7">
    <location>
        <begin position="17"/>
        <end position="405"/>
    </location>
</feature>
<evidence type="ECO:0000256" key="2">
    <source>
        <dbReference type="ARBA" id="ARBA00008098"/>
    </source>
</evidence>
<evidence type="ECO:0000256" key="3">
    <source>
        <dbReference type="ARBA" id="ARBA00022525"/>
    </source>
</evidence>
<dbReference type="SUPFAM" id="SSF47565">
    <property type="entry name" value="Insect pheromone/odorant-binding proteins"/>
    <property type="match status" value="2"/>
</dbReference>
<dbReference type="CDD" id="cd23992">
    <property type="entry name" value="PBP_GOBP"/>
    <property type="match status" value="2"/>
</dbReference>
<keyword evidence="5" id="KW-1015">Disulfide bond</keyword>
<proteinExistence type="inferred from homology"/>
<dbReference type="InterPro" id="IPR036728">
    <property type="entry name" value="PBP_GOBP_sf"/>
</dbReference>
<reference evidence="8" key="2">
    <citation type="submission" date="2020-05" db="UniProtKB">
        <authorList>
            <consortium name="EnsemblMetazoa"/>
        </authorList>
    </citation>
    <scope>IDENTIFICATION</scope>
    <source>
        <strain evidence="8">FAR1</strain>
    </source>
</reference>
<dbReference type="GO" id="GO:0005615">
    <property type="term" value="C:extracellular space"/>
    <property type="evidence" value="ECO:0007669"/>
    <property type="project" value="TreeGrafter"/>
</dbReference>
<feature type="region of interest" description="Disordered" evidence="6">
    <location>
        <begin position="81"/>
        <end position="112"/>
    </location>
</feature>
<evidence type="ECO:0000313" key="8">
    <source>
        <dbReference type="EnsemblMetazoa" id="AFAF016871-PA"/>
    </source>
</evidence>
<reference evidence="9" key="1">
    <citation type="submission" date="2014-01" db="EMBL/GenBank/DDBJ databases">
        <title>The Genome Sequence of Anopheles farauti FAR1 (V2).</title>
        <authorList>
            <consortium name="The Broad Institute Genomics Platform"/>
            <person name="Neafsey D.E."/>
            <person name="Besansky N."/>
            <person name="Howell P."/>
            <person name="Walton C."/>
            <person name="Young S.K."/>
            <person name="Zeng Q."/>
            <person name="Gargeya S."/>
            <person name="Fitzgerald M."/>
            <person name="Haas B."/>
            <person name="Abouelleil A."/>
            <person name="Allen A.W."/>
            <person name="Alvarado L."/>
            <person name="Arachchi H.M."/>
            <person name="Berlin A.M."/>
            <person name="Chapman S.B."/>
            <person name="Gainer-Dewar J."/>
            <person name="Goldberg J."/>
            <person name="Griggs A."/>
            <person name="Gujja S."/>
            <person name="Hansen M."/>
            <person name="Howarth C."/>
            <person name="Imamovic A."/>
            <person name="Ireland A."/>
            <person name="Larimer J."/>
            <person name="McCowan C."/>
            <person name="Murphy C."/>
            <person name="Pearson M."/>
            <person name="Poon T.W."/>
            <person name="Priest M."/>
            <person name="Roberts A."/>
            <person name="Saif S."/>
            <person name="Shea T."/>
            <person name="Sisk P."/>
            <person name="Sykes S."/>
            <person name="Wortman J."/>
            <person name="Nusbaum C."/>
            <person name="Birren B."/>
        </authorList>
    </citation>
    <scope>NUCLEOTIDE SEQUENCE [LARGE SCALE GENOMIC DNA]</scope>
    <source>
        <strain evidence="9">FAR1</strain>
    </source>
</reference>
<dbReference type="GO" id="GO:0005549">
    <property type="term" value="F:odorant binding"/>
    <property type="evidence" value="ECO:0007669"/>
    <property type="project" value="InterPro"/>
</dbReference>
<feature type="signal peptide" evidence="7">
    <location>
        <begin position="1"/>
        <end position="16"/>
    </location>
</feature>
<comment type="similarity">
    <text evidence="2">Belongs to the PBP/GOBP family.</text>
</comment>
<organism evidence="8 9">
    <name type="scientific">Anopheles farauti</name>
    <dbReference type="NCBI Taxonomy" id="69004"/>
    <lineage>
        <taxon>Eukaryota</taxon>
        <taxon>Metazoa</taxon>
        <taxon>Ecdysozoa</taxon>
        <taxon>Arthropoda</taxon>
        <taxon>Hexapoda</taxon>
        <taxon>Insecta</taxon>
        <taxon>Pterygota</taxon>
        <taxon>Neoptera</taxon>
        <taxon>Endopterygota</taxon>
        <taxon>Diptera</taxon>
        <taxon>Nematocera</taxon>
        <taxon>Culicoidea</taxon>
        <taxon>Culicidae</taxon>
        <taxon>Anophelinae</taxon>
        <taxon>Anopheles</taxon>
    </lineage>
</organism>
<sequence>MKPLLLLVLVMCRVQAAIPLHFTPNSSVAEPTPALVDHFDYRDTRLWCHYVAAPGGSFPEQSAQIKVNRARFHAQLLAEPVLPPSSSDGAREPRMRKYHEHSSKPSGPRNCPAVRCHRTKKTIVRRPKMMRWVVGTVMLLLLFRRSVDCETFKSGSIVLQYLDEMVQECAELLSIGPSKRFSLHSGVIVRDGETKCLLRCVGVNARFWSDHEGLRKDQLARYFLADAADTQNVNRTQHCLDALPSLTADPERCCDLALESFLCFYHNYGNLRHDRIFVPLDQLQLLHVTARCMDIHQITMPQLMSLGADELDANSNVHCLVRCIGIKTGIYTDRDGVNIDRIYAQYGDGYCEKKFKNDATDCIQRLGPRKADINPSRRAYNLLYKCFENVRNVISEYEMRDSDEN</sequence>
<dbReference type="PANTHER" id="PTHR11857">
    <property type="entry name" value="ODORANT BINDING PROTEIN-RELATED"/>
    <property type="match status" value="1"/>
</dbReference>